<dbReference type="EMBL" id="CP003155">
    <property type="protein sequence ID" value="AEV28008.1"/>
    <property type="molecule type" value="Genomic_DNA"/>
</dbReference>
<feature type="signal peptide" evidence="1">
    <location>
        <begin position="1"/>
        <end position="27"/>
    </location>
</feature>
<dbReference type="Proteomes" id="UP000005632">
    <property type="component" value="Chromosome"/>
</dbReference>
<feature type="domain" description="Uncharacterized protein TP-0789" evidence="2">
    <location>
        <begin position="78"/>
        <end position="258"/>
    </location>
</feature>
<evidence type="ECO:0000256" key="1">
    <source>
        <dbReference type="SAM" id="SignalP"/>
    </source>
</evidence>
<dbReference type="CDD" id="cd16329">
    <property type="entry name" value="LolA_like"/>
    <property type="match status" value="1"/>
</dbReference>
<dbReference type="Gene3D" id="2.50.20.10">
    <property type="entry name" value="Lipoprotein localisation LolA/LolB/LppX"/>
    <property type="match status" value="1"/>
</dbReference>
<accession>G8QTP3</accession>
<dbReference type="OrthoDB" id="9803781at2"/>
<dbReference type="KEGG" id="sgp:SpiGrapes_0144"/>
<dbReference type="InterPro" id="IPR033399">
    <property type="entry name" value="TP_0789-like"/>
</dbReference>
<evidence type="ECO:0000313" key="3">
    <source>
        <dbReference type="EMBL" id="AEV28008.1"/>
    </source>
</evidence>
<name>G8QTP3_SPHPG</name>
<dbReference type="eggNOG" id="COG3026">
    <property type="taxonomic scope" value="Bacteria"/>
</dbReference>
<dbReference type="STRING" id="158190.SpiGrapes_0144"/>
<dbReference type="HOGENOM" id="CLU_074356_1_0_12"/>
<proteinExistence type="predicted"/>
<evidence type="ECO:0000313" key="4">
    <source>
        <dbReference type="Proteomes" id="UP000005632"/>
    </source>
</evidence>
<protein>
    <recommendedName>
        <fullName evidence="2">Uncharacterized protein TP-0789 domain-containing protein</fullName>
    </recommendedName>
</protein>
<dbReference type="RefSeq" id="WP_014268857.1">
    <property type="nucleotide sequence ID" value="NC_016633.1"/>
</dbReference>
<sequence length="262" mass="29654">MKTKCNEGKKLTIALFLAVAVSVPVFAMTGTEVMQKAYDVAEPKFSHSAVQMDLIDANGTVETRMMEEWGKMENDLVSTVMVFRSPASVKDTRFLQVENDGRPNDKWIYLPALRTTRRIASCEGDKSFMGTDATYDDLETREVAVDNHELIGEENVGSYVCYKVKSVAKNASESQYGYRLSYIDQESFVPVKVEMFDKHEEPCKVLMVESLKQQDGYWIPFTSYMVDLQSGHSTRLTILQLQLDKPISSKLFSTSFLKTGRV</sequence>
<keyword evidence="4" id="KW-1185">Reference proteome</keyword>
<keyword evidence="1" id="KW-0732">Signal</keyword>
<organism evidence="3 4">
    <name type="scientific">Sphaerochaeta pleomorpha (strain ATCC BAA-1885 / DSM 22778 / Grapes)</name>
    <dbReference type="NCBI Taxonomy" id="158190"/>
    <lineage>
        <taxon>Bacteria</taxon>
        <taxon>Pseudomonadati</taxon>
        <taxon>Spirochaetota</taxon>
        <taxon>Spirochaetia</taxon>
        <taxon>Spirochaetales</taxon>
        <taxon>Sphaerochaetaceae</taxon>
        <taxon>Sphaerochaeta</taxon>
    </lineage>
</organism>
<gene>
    <name evidence="3" type="ordered locus">SpiGrapes_0144</name>
</gene>
<evidence type="ECO:0000259" key="2">
    <source>
        <dbReference type="Pfam" id="PF17131"/>
    </source>
</evidence>
<feature type="chain" id="PRO_5003513899" description="Uncharacterized protein TP-0789 domain-containing protein" evidence="1">
    <location>
        <begin position="28"/>
        <end position="262"/>
    </location>
</feature>
<reference evidence="3 4" key="1">
    <citation type="submission" date="2011-11" db="EMBL/GenBank/DDBJ databases">
        <title>Complete sequence of Spirochaeta sp. grapes.</title>
        <authorList>
            <consortium name="US DOE Joint Genome Institute"/>
            <person name="Lucas S."/>
            <person name="Han J."/>
            <person name="Lapidus A."/>
            <person name="Cheng J.-F."/>
            <person name="Goodwin L."/>
            <person name="Pitluck S."/>
            <person name="Peters L."/>
            <person name="Ovchinnikova G."/>
            <person name="Munk A.C."/>
            <person name="Detter J.C."/>
            <person name="Han C."/>
            <person name="Tapia R."/>
            <person name="Land M."/>
            <person name="Hauser L."/>
            <person name="Kyrpides N."/>
            <person name="Ivanova N."/>
            <person name="Pagani I."/>
            <person name="Ritalahtilisa K."/>
            <person name="Loeffler F."/>
            <person name="Woyke T."/>
        </authorList>
    </citation>
    <scope>NUCLEOTIDE SEQUENCE [LARGE SCALE GENOMIC DNA]</scope>
    <source>
        <strain evidence="4">ATCC BAA-1885 / DSM 22778 / Grapes</strain>
    </source>
</reference>
<dbReference type="AlphaFoldDB" id="G8QTP3"/>
<dbReference type="Pfam" id="PF17131">
    <property type="entry name" value="LolA_like"/>
    <property type="match status" value="1"/>
</dbReference>